<evidence type="ECO:0000313" key="3">
    <source>
        <dbReference type="EMBL" id="GHA23116.1"/>
    </source>
</evidence>
<proteinExistence type="predicted"/>
<evidence type="ECO:0000259" key="2">
    <source>
        <dbReference type="Pfam" id="PF07859"/>
    </source>
</evidence>
<reference evidence="3" key="2">
    <citation type="submission" date="2020-09" db="EMBL/GenBank/DDBJ databases">
        <authorList>
            <person name="Sun Q."/>
            <person name="Kim S."/>
        </authorList>
    </citation>
    <scope>NUCLEOTIDE SEQUENCE</scope>
    <source>
        <strain evidence="3">KCTC 32437</strain>
    </source>
</reference>
<dbReference type="PANTHER" id="PTHR48081:SF8">
    <property type="entry name" value="ALPHA_BETA HYDROLASE FOLD-3 DOMAIN-CONTAINING PROTEIN-RELATED"/>
    <property type="match status" value="1"/>
</dbReference>
<comment type="caution">
    <text evidence="3">The sequence shown here is derived from an EMBL/GenBank/DDBJ whole genome shotgun (WGS) entry which is preliminary data.</text>
</comment>
<keyword evidence="1" id="KW-0378">Hydrolase</keyword>
<organism evidence="3 4">
    <name type="scientific">Devosia pacifica</name>
    <dbReference type="NCBI Taxonomy" id="1335967"/>
    <lineage>
        <taxon>Bacteria</taxon>
        <taxon>Pseudomonadati</taxon>
        <taxon>Pseudomonadota</taxon>
        <taxon>Alphaproteobacteria</taxon>
        <taxon>Hyphomicrobiales</taxon>
        <taxon>Devosiaceae</taxon>
        <taxon>Devosia</taxon>
    </lineage>
</organism>
<evidence type="ECO:0000256" key="1">
    <source>
        <dbReference type="ARBA" id="ARBA00022801"/>
    </source>
</evidence>
<dbReference type="InterPro" id="IPR029058">
    <property type="entry name" value="AB_hydrolase_fold"/>
</dbReference>
<dbReference type="InterPro" id="IPR050300">
    <property type="entry name" value="GDXG_lipolytic_enzyme"/>
</dbReference>
<dbReference type="Gene3D" id="3.40.50.1820">
    <property type="entry name" value="alpha/beta hydrolase"/>
    <property type="match status" value="1"/>
</dbReference>
<accession>A0A918VU38</accession>
<dbReference type="Pfam" id="PF07859">
    <property type="entry name" value="Abhydrolase_3"/>
    <property type="match status" value="1"/>
</dbReference>
<name>A0A918VU38_9HYPH</name>
<feature type="domain" description="Alpha/beta hydrolase fold-3" evidence="2">
    <location>
        <begin position="113"/>
        <end position="320"/>
    </location>
</feature>
<sequence>MNHHVPLLPAASRLAAPAPALDSPMAKLDADMRFVLETHARMRSVPLELTSPRLARRQPDLEAAMGRILERSTARPSRDTVSCERISVPGAGGDLRALFVRPNNTASGPLPIIVWLHDGLFVSSDATPSETVPRMLAQRCGAIVVAPGYRQAPEHPFPAAHEDALAVWKWLMHAAAPLGGDKHLVALAGEGSGANLALNVALDGAKATGVSPKHLMMVSPVAQAVHEPDAPTGSWREARPLGTATVRWALRQLLQDVKDSEDPRINLVGRKDYKTLPETTLLLAEIDPLLGEGKALAAAIARSGASIETSIYDGVSHGFFALAAVVNKAMFAQAQATSRLNRSFRERRQSLPLKA</sequence>
<dbReference type="AlphaFoldDB" id="A0A918VU38"/>
<gene>
    <name evidence="3" type="ORF">GCM10007989_18240</name>
</gene>
<dbReference type="PANTHER" id="PTHR48081">
    <property type="entry name" value="AB HYDROLASE SUPERFAMILY PROTEIN C4A8.06C"/>
    <property type="match status" value="1"/>
</dbReference>
<dbReference type="SUPFAM" id="SSF53474">
    <property type="entry name" value="alpha/beta-Hydrolases"/>
    <property type="match status" value="1"/>
</dbReference>
<dbReference type="RefSeq" id="WP_189425376.1">
    <property type="nucleotide sequence ID" value="NZ_BMZE01000002.1"/>
</dbReference>
<dbReference type="GO" id="GO:0016787">
    <property type="term" value="F:hydrolase activity"/>
    <property type="evidence" value="ECO:0007669"/>
    <property type="project" value="UniProtKB-KW"/>
</dbReference>
<reference evidence="3" key="1">
    <citation type="journal article" date="2014" name="Int. J. Syst. Evol. Microbiol.">
        <title>Complete genome sequence of Corynebacterium casei LMG S-19264T (=DSM 44701T), isolated from a smear-ripened cheese.</title>
        <authorList>
            <consortium name="US DOE Joint Genome Institute (JGI-PGF)"/>
            <person name="Walter F."/>
            <person name="Albersmeier A."/>
            <person name="Kalinowski J."/>
            <person name="Ruckert C."/>
        </authorList>
    </citation>
    <scope>NUCLEOTIDE SEQUENCE</scope>
    <source>
        <strain evidence="3">KCTC 32437</strain>
    </source>
</reference>
<evidence type="ECO:0000313" key="4">
    <source>
        <dbReference type="Proteomes" id="UP000646579"/>
    </source>
</evidence>
<dbReference type="EMBL" id="BMZE01000002">
    <property type="protein sequence ID" value="GHA23116.1"/>
    <property type="molecule type" value="Genomic_DNA"/>
</dbReference>
<protein>
    <recommendedName>
        <fullName evidence="2">Alpha/beta hydrolase fold-3 domain-containing protein</fullName>
    </recommendedName>
</protein>
<keyword evidence="4" id="KW-1185">Reference proteome</keyword>
<dbReference type="Proteomes" id="UP000646579">
    <property type="component" value="Unassembled WGS sequence"/>
</dbReference>
<dbReference type="InterPro" id="IPR013094">
    <property type="entry name" value="AB_hydrolase_3"/>
</dbReference>